<dbReference type="Gene3D" id="3.20.20.70">
    <property type="entry name" value="Aldolase class I"/>
    <property type="match status" value="1"/>
</dbReference>
<gene>
    <name evidence="1" type="ORF">TPL01_12120</name>
</gene>
<dbReference type="InterPro" id="IPR013785">
    <property type="entry name" value="Aldolase_TIM"/>
</dbReference>
<dbReference type="AlphaFoldDB" id="A0A512L6G5"/>
<evidence type="ECO:0000313" key="2">
    <source>
        <dbReference type="Proteomes" id="UP000321337"/>
    </source>
</evidence>
<name>A0A512L6G5_9PROT</name>
<dbReference type="SUPFAM" id="SSF51395">
    <property type="entry name" value="FMN-linked oxidoreductases"/>
    <property type="match status" value="1"/>
</dbReference>
<organism evidence="1 2">
    <name type="scientific">Sulfuriferula plumbiphila</name>
    <dbReference type="NCBI Taxonomy" id="171865"/>
    <lineage>
        <taxon>Bacteria</taxon>
        <taxon>Pseudomonadati</taxon>
        <taxon>Pseudomonadota</taxon>
        <taxon>Betaproteobacteria</taxon>
        <taxon>Nitrosomonadales</taxon>
        <taxon>Sulfuricellaceae</taxon>
        <taxon>Sulfuriferula</taxon>
    </lineage>
</organism>
<sequence length="63" mass="6989">MTTLFKPCQFGAFHLYNRIVMPRLTPVQSSRPGDAPNVLMAEGYTTYPVYHPGMQAEIAQCAA</sequence>
<dbReference type="EMBL" id="BKAD01000011">
    <property type="protein sequence ID" value="GEP30074.1"/>
    <property type="molecule type" value="Genomic_DNA"/>
</dbReference>
<evidence type="ECO:0000313" key="1">
    <source>
        <dbReference type="EMBL" id="GEP30074.1"/>
    </source>
</evidence>
<dbReference type="Proteomes" id="UP000321337">
    <property type="component" value="Unassembled WGS sequence"/>
</dbReference>
<accession>A0A512L6G5</accession>
<comment type="caution">
    <text evidence="1">The sequence shown here is derived from an EMBL/GenBank/DDBJ whole genome shotgun (WGS) entry which is preliminary data.</text>
</comment>
<dbReference type="RefSeq" id="WP_147071815.1">
    <property type="nucleotide sequence ID" value="NZ_AP021884.1"/>
</dbReference>
<reference evidence="1 2" key="1">
    <citation type="submission" date="2019-07" db="EMBL/GenBank/DDBJ databases">
        <title>Whole genome shotgun sequence of Thiobacillus plumbophilus NBRC 107929.</title>
        <authorList>
            <person name="Hosoyama A."/>
            <person name="Uohara A."/>
            <person name="Ohji S."/>
            <person name="Ichikawa N."/>
        </authorList>
    </citation>
    <scope>NUCLEOTIDE SEQUENCE [LARGE SCALE GENOMIC DNA]</scope>
    <source>
        <strain evidence="1 2">NBRC 107929</strain>
    </source>
</reference>
<protein>
    <submittedName>
        <fullName evidence="1">Uncharacterized protein</fullName>
    </submittedName>
</protein>
<proteinExistence type="predicted"/>
<keyword evidence="2" id="KW-1185">Reference proteome</keyword>